<feature type="transmembrane region" description="Helical" evidence="1">
    <location>
        <begin position="61"/>
        <end position="87"/>
    </location>
</feature>
<dbReference type="EMBL" id="JARAOO010000002">
    <property type="protein sequence ID" value="KAJ7978530.1"/>
    <property type="molecule type" value="Genomic_DNA"/>
</dbReference>
<keyword evidence="1" id="KW-1133">Transmembrane helix</keyword>
<organism evidence="2 3">
    <name type="scientific">Quillaja saponaria</name>
    <name type="common">Soap bark tree</name>
    <dbReference type="NCBI Taxonomy" id="32244"/>
    <lineage>
        <taxon>Eukaryota</taxon>
        <taxon>Viridiplantae</taxon>
        <taxon>Streptophyta</taxon>
        <taxon>Embryophyta</taxon>
        <taxon>Tracheophyta</taxon>
        <taxon>Spermatophyta</taxon>
        <taxon>Magnoliopsida</taxon>
        <taxon>eudicotyledons</taxon>
        <taxon>Gunneridae</taxon>
        <taxon>Pentapetalae</taxon>
        <taxon>rosids</taxon>
        <taxon>fabids</taxon>
        <taxon>Fabales</taxon>
        <taxon>Quillajaceae</taxon>
        <taxon>Quillaja</taxon>
    </lineage>
</organism>
<reference evidence="2" key="1">
    <citation type="journal article" date="2023" name="Science">
        <title>Elucidation of the pathway for biosynthesis of saponin adjuvants from the soapbark tree.</title>
        <authorList>
            <person name="Reed J."/>
            <person name="Orme A."/>
            <person name="El-Demerdash A."/>
            <person name="Owen C."/>
            <person name="Martin L.B.B."/>
            <person name="Misra R.C."/>
            <person name="Kikuchi S."/>
            <person name="Rejzek M."/>
            <person name="Martin A.C."/>
            <person name="Harkess A."/>
            <person name="Leebens-Mack J."/>
            <person name="Louveau T."/>
            <person name="Stephenson M.J."/>
            <person name="Osbourn A."/>
        </authorList>
    </citation>
    <scope>NUCLEOTIDE SEQUENCE</scope>
    <source>
        <strain evidence="2">S10</strain>
    </source>
</reference>
<evidence type="ECO:0000313" key="2">
    <source>
        <dbReference type="EMBL" id="KAJ7978530.1"/>
    </source>
</evidence>
<dbReference type="AlphaFoldDB" id="A0AAD7QC32"/>
<dbReference type="Proteomes" id="UP001163823">
    <property type="component" value="Chromosome 2"/>
</dbReference>
<protein>
    <submittedName>
        <fullName evidence="2">Transmembrane protein</fullName>
    </submittedName>
</protein>
<evidence type="ECO:0000313" key="3">
    <source>
        <dbReference type="Proteomes" id="UP001163823"/>
    </source>
</evidence>
<gene>
    <name evidence="2" type="ORF">O6P43_002043</name>
</gene>
<dbReference type="KEGG" id="qsa:O6P43_002043"/>
<evidence type="ECO:0000256" key="1">
    <source>
        <dbReference type="SAM" id="Phobius"/>
    </source>
</evidence>
<sequence length="102" mass="11281">MNIDSTRAKVKNIHTDTAIFVITLRIIGALIAVTLLVWTIYSGYKVVTEPQKHPAYTPWAASVGVTIMLFGFLIMAVGLPIVADLFLKLSEEIYQQEETGTL</sequence>
<comment type="caution">
    <text evidence="2">The sequence shown here is derived from an EMBL/GenBank/DDBJ whole genome shotgun (WGS) entry which is preliminary data.</text>
</comment>
<keyword evidence="1 2" id="KW-0812">Transmembrane</keyword>
<keyword evidence="3" id="KW-1185">Reference proteome</keyword>
<proteinExistence type="predicted"/>
<feature type="transmembrane region" description="Helical" evidence="1">
    <location>
        <begin position="20"/>
        <end position="41"/>
    </location>
</feature>
<keyword evidence="1" id="KW-0472">Membrane</keyword>
<name>A0AAD7QC32_QUISA</name>
<accession>A0AAD7QC32</accession>